<evidence type="ECO:0000256" key="4">
    <source>
        <dbReference type="ARBA" id="ARBA00022927"/>
    </source>
</evidence>
<gene>
    <name evidence="7" type="ORF">LSALG_LOCUS16521</name>
</gene>
<evidence type="ECO:0000256" key="2">
    <source>
        <dbReference type="ARBA" id="ARBA00006972"/>
    </source>
</evidence>
<dbReference type="InterPro" id="IPR011012">
    <property type="entry name" value="Longin-like_dom_sf"/>
</dbReference>
<evidence type="ECO:0000259" key="6">
    <source>
        <dbReference type="Pfam" id="PF01217"/>
    </source>
</evidence>
<proteinExistence type="inferred from homology"/>
<dbReference type="InterPro" id="IPR016635">
    <property type="entry name" value="AP_complex_ssu"/>
</dbReference>
<dbReference type="PROSITE" id="PS00989">
    <property type="entry name" value="CLAT_ADAPTOR_S"/>
    <property type="match status" value="1"/>
</dbReference>
<dbReference type="GO" id="GO:0012505">
    <property type="term" value="C:endomembrane system"/>
    <property type="evidence" value="ECO:0007669"/>
    <property type="project" value="UniProtKB-SubCell"/>
</dbReference>
<dbReference type="InterPro" id="IPR022775">
    <property type="entry name" value="AP_mu_sigma_su"/>
</dbReference>
<evidence type="ECO:0000313" key="7">
    <source>
        <dbReference type="EMBL" id="CAI9276550.1"/>
    </source>
</evidence>
<dbReference type="PANTHER" id="PTHR11753">
    <property type="entry name" value="ADAPTOR COMPLEXES SMALL SUBUNIT FAMILY"/>
    <property type="match status" value="1"/>
</dbReference>
<evidence type="ECO:0000313" key="8">
    <source>
        <dbReference type="Proteomes" id="UP001177003"/>
    </source>
</evidence>
<keyword evidence="5" id="KW-0472">Membrane</keyword>
<dbReference type="AlphaFoldDB" id="A0AA36DZ92"/>
<dbReference type="FunFam" id="3.30.450.60:FF:000001">
    <property type="entry name" value="AP complex subunit sigma"/>
    <property type="match status" value="1"/>
</dbReference>
<comment type="similarity">
    <text evidence="2">Belongs to the adaptor complexes small subunit family.</text>
</comment>
<reference evidence="7" key="1">
    <citation type="submission" date="2023-04" db="EMBL/GenBank/DDBJ databases">
        <authorList>
            <person name="Vijverberg K."/>
            <person name="Xiong W."/>
            <person name="Schranz E."/>
        </authorList>
    </citation>
    <scope>NUCLEOTIDE SEQUENCE</scope>
</reference>
<accession>A0AA36DZ92</accession>
<dbReference type="GO" id="GO:0016192">
    <property type="term" value="P:vesicle-mediated transport"/>
    <property type="evidence" value="ECO:0007669"/>
    <property type="project" value="InterPro"/>
</dbReference>
<name>A0AA36DZ92_LACSI</name>
<organism evidence="7 8">
    <name type="scientific">Lactuca saligna</name>
    <name type="common">Willowleaf lettuce</name>
    <dbReference type="NCBI Taxonomy" id="75948"/>
    <lineage>
        <taxon>Eukaryota</taxon>
        <taxon>Viridiplantae</taxon>
        <taxon>Streptophyta</taxon>
        <taxon>Embryophyta</taxon>
        <taxon>Tracheophyta</taxon>
        <taxon>Spermatophyta</taxon>
        <taxon>Magnoliopsida</taxon>
        <taxon>eudicotyledons</taxon>
        <taxon>Gunneridae</taxon>
        <taxon>Pentapetalae</taxon>
        <taxon>asterids</taxon>
        <taxon>campanulids</taxon>
        <taxon>Asterales</taxon>
        <taxon>Asteraceae</taxon>
        <taxon>Cichorioideae</taxon>
        <taxon>Cichorieae</taxon>
        <taxon>Lactucinae</taxon>
        <taxon>Lactuca</taxon>
    </lineage>
</organism>
<feature type="domain" description="AP complex mu/sigma subunit" evidence="6">
    <location>
        <begin position="43"/>
        <end position="185"/>
    </location>
</feature>
<keyword evidence="3" id="KW-0813">Transport</keyword>
<dbReference type="InterPro" id="IPR000804">
    <property type="entry name" value="Clathrin_sm-chain_CS"/>
</dbReference>
<dbReference type="Proteomes" id="UP001177003">
    <property type="component" value="Chromosome 3"/>
</dbReference>
<protein>
    <recommendedName>
        <fullName evidence="6">AP complex mu/sigma subunit domain-containing protein</fullName>
    </recommendedName>
</protein>
<dbReference type="Pfam" id="PF01217">
    <property type="entry name" value="Clat_adaptor_s"/>
    <property type="match status" value="1"/>
</dbReference>
<evidence type="ECO:0000256" key="1">
    <source>
        <dbReference type="ARBA" id="ARBA00004308"/>
    </source>
</evidence>
<evidence type="ECO:0000256" key="5">
    <source>
        <dbReference type="ARBA" id="ARBA00023136"/>
    </source>
</evidence>
<keyword evidence="8" id="KW-1185">Reference proteome</keyword>
<sequence length="204" mass="23265">MMQAGYKVSYVTILAQALSLRSSRRPESRSDRSIIFYDGFWMAMMVINNQGKPRLAKFYNYTPVEQQQQLIRSIYSVLCLQPENVSNFIEGGALLGPDSRLVYKLFATLYFVFVFDSSENELAMFDLIQVYVETLEKCFSNVCELDIVLNYGKMHTILDEMILGGQVVETNSQNIIKAVEEISKLEKVTATTKLISKSTSLFWG</sequence>
<evidence type="ECO:0000256" key="3">
    <source>
        <dbReference type="ARBA" id="ARBA00022448"/>
    </source>
</evidence>
<comment type="subcellular location">
    <subcellularLocation>
        <location evidence="1">Endomembrane system</location>
    </subcellularLocation>
</comment>
<dbReference type="SUPFAM" id="SSF64356">
    <property type="entry name" value="SNARE-like"/>
    <property type="match status" value="1"/>
</dbReference>
<dbReference type="GO" id="GO:0006886">
    <property type="term" value="P:intracellular protein transport"/>
    <property type="evidence" value="ECO:0007669"/>
    <property type="project" value="InterPro"/>
</dbReference>
<dbReference type="EMBL" id="OX465079">
    <property type="protein sequence ID" value="CAI9276550.1"/>
    <property type="molecule type" value="Genomic_DNA"/>
</dbReference>
<dbReference type="Gene3D" id="3.30.450.60">
    <property type="match status" value="1"/>
</dbReference>
<keyword evidence="4" id="KW-0653">Protein transport</keyword>
<dbReference type="GO" id="GO:0030117">
    <property type="term" value="C:membrane coat"/>
    <property type="evidence" value="ECO:0007669"/>
    <property type="project" value="InterPro"/>
</dbReference>